<name>A0ABY7HN19_9GAMM</name>
<evidence type="ECO:0000313" key="2">
    <source>
        <dbReference type="Proteomes" id="UP001164712"/>
    </source>
</evidence>
<sequence length="355" mass="40463">MISPLMATPSARGKWDWQISSTVALIPWFGGLGASERFLEGDADFDPGEVEPINIARADGDSDHYPQRGLFGGMQHWQPPKPVLPARGNFINRLFKQSVVNARGLAALNAKNALYGARMTTTLADMENTLRLAGQKIRTRAGEEIVAQYLGYENADLLPASKLDVMKQTITELDIRRQWLQNFDKGIKWVTICDPERVNTYAYYNFNKDVIAFDDTFFRAAPKIRLHAVIHESMHAGVKDNGGKVLDYFYLSRIDREEGIIYRRNQQLEISQARVDADYLLRRRGTAHNHYFINKMAAGSIEEAIEKFLVNLDLRSELLLKNPDTQATLLMELADDLWETKNTDNSMWLPWLPKE</sequence>
<reference evidence="1" key="1">
    <citation type="submission" date="2022-12" db="EMBL/GenBank/DDBJ databases">
        <title>Complete genome sequence of an Australian strain of Rouxiella badensis DAR84756 and resolution of the R. badensis DSM100043 and R. chamberiensis DSM28324 genomes.</title>
        <authorList>
            <person name="Paul S."/>
            <person name="Anderson P.J."/>
            <person name="Maynard G."/>
            <person name="Dyall-Smith M."/>
            <person name="Kudinha T."/>
        </authorList>
    </citation>
    <scope>NUCLEOTIDE SEQUENCE</scope>
    <source>
        <strain evidence="1">DSM 28324</strain>
    </source>
</reference>
<organism evidence="1 2">
    <name type="scientific">Rouxiella chamberiensis</name>
    <dbReference type="NCBI Taxonomy" id="1513468"/>
    <lineage>
        <taxon>Bacteria</taxon>
        <taxon>Pseudomonadati</taxon>
        <taxon>Pseudomonadota</taxon>
        <taxon>Gammaproteobacteria</taxon>
        <taxon>Enterobacterales</taxon>
        <taxon>Yersiniaceae</taxon>
        <taxon>Rouxiella</taxon>
    </lineage>
</organism>
<proteinExistence type="predicted"/>
<dbReference type="EMBL" id="CP114058">
    <property type="protein sequence ID" value="WAT00763.1"/>
    <property type="molecule type" value="Genomic_DNA"/>
</dbReference>
<accession>A0ABY7HN19</accession>
<keyword evidence="2" id="KW-1185">Reference proteome</keyword>
<gene>
    <name evidence="1" type="ORF">O1V66_18280</name>
</gene>
<evidence type="ECO:0000313" key="1">
    <source>
        <dbReference type="EMBL" id="WAT00763.1"/>
    </source>
</evidence>
<dbReference type="RefSeq" id="WP_269127955.1">
    <property type="nucleotide sequence ID" value="NZ_CP114058.1"/>
</dbReference>
<protein>
    <submittedName>
        <fullName evidence="1">Uncharacterized protein</fullName>
    </submittedName>
</protein>
<dbReference type="Proteomes" id="UP001164712">
    <property type="component" value="Chromosome"/>
</dbReference>